<reference evidence="10" key="1">
    <citation type="submission" date="2022-07" db="EMBL/GenBank/DDBJ databases">
        <title>Parvularcula maris sp. nov., an algicidal bacterium isolated from seawater.</title>
        <authorList>
            <person name="Li F."/>
        </authorList>
    </citation>
    <scope>NUCLEOTIDE SEQUENCE</scope>
    <source>
        <strain evidence="10">BGMRC 0090</strain>
    </source>
</reference>
<dbReference type="RefSeq" id="WP_256617652.1">
    <property type="nucleotide sequence ID" value="NZ_JANIBC010000001.1"/>
</dbReference>
<dbReference type="EMBL" id="JANIBC010000001">
    <property type="protein sequence ID" value="MCQ8183849.1"/>
    <property type="molecule type" value="Genomic_DNA"/>
</dbReference>
<dbReference type="Gene3D" id="1.20.5.460">
    <property type="entry name" value="Single helix bin"/>
    <property type="match status" value="1"/>
</dbReference>
<dbReference type="GO" id="GO:0010133">
    <property type="term" value="P:L-proline catabolic process to L-glutamate"/>
    <property type="evidence" value="ECO:0007669"/>
    <property type="project" value="UniProtKB-UniRule"/>
</dbReference>
<comment type="pathway">
    <text evidence="5">Amino-acid degradation; L-proline degradation into L-glutamate; L-glutamate from L-proline: step 1/2.</text>
</comment>
<comment type="cofactor">
    <cofactor evidence="5">
        <name>FAD</name>
        <dbReference type="ChEBI" id="CHEBI:57692"/>
    </cofactor>
</comment>
<name>A0A9X2L6H6_9PROT</name>
<comment type="caution">
    <text evidence="10">The sequence shown here is derived from an EMBL/GenBank/DDBJ whole genome shotgun (WGS) entry which is preliminary data.</text>
</comment>
<keyword evidence="5" id="KW-0238">DNA-binding</keyword>
<evidence type="ECO:0000259" key="9">
    <source>
        <dbReference type="Pfam" id="PF14850"/>
    </source>
</evidence>
<keyword evidence="5" id="KW-0678">Repressor</keyword>
<dbReference type="InterPro" id="IPR016161">
    <property type="entry name" value="Ald_DH/histidinol_DH"/>
</dbReference>
<evidence type="ECO:0000313" key="10">
    <source>
        <dbReference type="EMBL" id="MCQ8183849.1"/>
    </source>
</evidence>
<keyword evidence="5" id="KW-0285">Flavoprotein</keyword>
<dbReference type="CDD" id="cd07125">
    <property type="entry name" value="ALDH_PutA-P5CDH"/>
    <property type="match status" value="1"/>
</dbReference>
<comment type="similarity">
    <text evidence="5">In the C-terminal section; belongs to the aldehyde dehydrogenase family.</text>
</comment>
<proteinExistence type="inferred from homology"/>
<dbReference type="InterPro" id="IPR015590">
    <property type="entry name" value="Aldehyde_DH_dom"/>
</dbReference>
<dbReference type="InterPro" id="IPR005933">
    <property type="entry name" value="PutA_C"/>
</dbReference>
<keyword evidence="5" id="KW-0804">Transcription</keyword>
<evidence type="ECO:0000256" key="5">
    <source>
        <dbReference type="PIRNR" id="PIRNR000197"/>
    </source>
</evidence>
<feature type="domain" description="Proline dehydrogenase PutA" evidence="9">
    <location>
        <begin position="61"/>
        <end position="170"/>
    </location>
</feature>
<keyword evidence="3 5" id="KW-0520">NAD</keyword>
<dbReference type="InterPro" id="IPR016163">
    <property type="entry name" value="Ald_DH_C"/>
</dbReference>
<evidence type="ECO:0000256" key="6">
    <source>
        <dbReference type="PIRSR" id="PIRSR000197-1"/>
    </source>
</evidence>
<dbReference type="GO" id="GO:0009898">
    <property type="term" value="C:cytoplasmic side of plasma membrane"/>
    <property type="evidence" value="ECO:0007669"/>
    <property type="project" value="TreeGrafter"/>
</dbReference>
<dbReference type="FunFam" id="3.40.309.10:FF:000005">
    <property type="entry name" value="1-pyrroline-5-carboxylate dehydrogenase 1"/>
    <property type="match status" value="1"/>
</dbReference>
<dbReference type="PANTHER" id="PTHR42862">
    <property type="entry name" value="DELTA-1-PYRROLINE-5-CARBOXYLATE DEHYDROGENASE 1, ISOFORM A-RELATED"/>
    <property type="match status" value="1"/>
</dbReference>
<dbReference type="EC" id="1.2.1.88" evidence="5"/>
<dbReference type="NCBIfam" id="TIGR01238">
    <property type="entry name" value="D1pyr5carbox3"/>
    <property type="match status" value="1"/>
</dbReference>
<evidence type="ECO:0000259" key="8">
    <source>
        <dbReference type="Pfam" id="PF01619"/>
    </source>
</evidence>
<keyword evidence="5" id="KW-0274">FAD</keyword>
<dbReference type="Gene3D" id="3.40.605.10">
    <property type="entry name" value="Aldehyde Dehydrogenase, Chain A, domain 1"/>
    <property type="match status" value="1"/>
</dbReference>
<dbReference type="GO" id="GO:0003677">
    <property type="term" value="F:DNA binding"/>
    <property type="evidence" value="ECO:0007669"/>
    <property type="project" value="UniProtKB-KW"/>
</dbReference>
<dbReference type="InterPro" id="IPR024089">
    <property type="entry name" value="PRODH_PutA_dom_I/II"/>
</dbReference>
<dbReference type="Proteomes" id="UP001142610">
    <property type="component" value="Unassembled WGS sequence"/>
</dbReference>
<organism evidence="10 11">
    <name type="scientific">Parvularcula maris</name>
    <dbReference type="NCBI Taxonomy" id="2965077"/>
    <lineage>
        <taxon>Bacteria</taxon>
        <taxon>Pseudomonadati</taxon>
        <taxon>Pseudomonadota</taxon>
        <taxon>Alphaproteobacteria</taxon>
        <taxon>Parvularculales</taxon>
        <taxon>Parvularculaceae</taxon>
        <taxon>Parvularcula</taxon>
    </lineage>
</organism>
<sequence length="1041" mass="112762">MLDQTSEHHGFNEPYAEADEVVVPRLMLSASIADLVHDKAARTASQLITGIRQRTRGGANLDAFLREYGLSTKEGLALMVMAEALLRVPDAGTQDRLIEDKIAAGDWDQQEHKSDSMFVAAAAWGLGLTNKVIRPGETPQNTVQGLVKRLGTPTVRTGVRQAMGYLGHQFVLGQTIEEALRRARKEEKNGYRFSYDMLGEGARTEQDAERYFRAYMDAIAAIKKAAKPSDEPMMRGISVKVSALSPIYHPRHRDEALKALTPKLIEIARAAKDANLNLTVDAEEAERLDMSLDLIADVFADPSLRGWGGFGLAVQAYQKRAMAVCEWAAKLAEAHDDRLMVRLVKGAYWDTEIKLAQQEGLEDFPVFTRKAATDLSYVACAAKLLEAAPRLYPQFATHNALTVATIIEIAHTENAPKDFEFQRLHGMGESLYEQVTEDGISTIRGAEKFPCRVYAPVGGHRDLLAYLVRRLLENGANSSFVSQVHDENLSDDFLLEQPRARLRRLGGFRHSGIKRPTDIFGPRRNSVGLSFGDEAALGALLNGMEAEGAKLGTPELTSLVSGEEARSENNRPLISPSTGETIATLHEADEEIAAAAVKEAVAAHHEWNALPAEGRARALERMADLLEVNRDRLMAILAREAGKNLEDGIAEIREAVDFCRFYASEAKRLFVPHPLPGPVGEENQLRLEGRGVFVAIAPWNFPLAIFLGQVTAALAAGNTVVAKPAEQTPMIAHEAVRLLIEAGVPKGAVQLVLGGGEVGRAILDQPQIAGVVFTGSTGTAKAIQRQLAERDGAILPLIAETGGVNAMLVDATALPEQVTDDVVASAFQSAGQRCSALRVLYIQEDVAEGMLRMIEGAARTMKLGNPAEMTTDIGPIIDETARRRLADYVERRGGVHWQGEAPEEGTFFPPTIIRLDQDEALQEEVFGPVLHVKTYKAGRSEDVLREVGSSGYGLTFGLHTRITETAERIAGKAPAGNVYVNRNQIGAIVGSQPFGGMGLSGTGPKAGGPHYLLRFAEERVISTNTAAAGGNASLIAMTDAE</sequence>
<keyword evidence="11" id="KW-1185">Reference proteome</keyword>
<dbReference type="PIRSF" id="PIRSF000197">
    <property type="entry name" value="Bifunct_PutA"/>
    <property type="match status" value="1"/>
</dbReference>
<keyword evidence="5" id="KW-0805">Transcription regulation</keyword>
<dbReference type="SUPFAM" id="SSF53720">
    <property type="entry name" value="ALDH-like"/>
    <property type="match status" value="1"/>
</dbReference>
<feature type="active site" evidence="6">
    <location>
        <position position="800"/>
    </location>
</feature>
<dbReference type="InterPro" id="IPR050485">
    <property type="entry name" value="Proline_metab_enzyme"/>
</dbReference>
<dbReference type="AlphaFoldDB" id="A0A9X2L6H6"/>
<dbReference type="Pfam" id="PF00171">
    <property type="entry name" value="Aldedh"/>
    <property type="match status" value="1"/>
</dbReference>
<dbReference type="NCBIfam" id="NF008869">
    <property type="entry name" value="PRK11904.1"/>
    <property type="match status" value="1"/>
</dbReference>
<dbReference type="SUPFAM" id="SSF51730">
    <property type="entry name" value="FAD-linked oxidoreductase"/>
    <property type="match status" value="1"/>
</dbReference>
<dbReference type="EC" id="1.5.5.2" evidence="5"/>
<dbReference type="InterPro" id="IPR016160">
    <property type="entry name" value="Ald_DH_CS_CYS"/>
</dbReference>
<comment type="pathway">
    <text evidence="1 5">Amino-acid degradation; L-proline degradation into L-glutamate; L-glutamate from L-proline: step 2/2.</text>
</comment>
<comment type="catalytic activity">
    <reaction evidence="4 5">
        <text>L-glutamate 5-semialdehyde + NAD(+) + H2O = L-glutamate + NADH + 2 H(+)</text>
        <dbReference type="Rhea" id="RHEA:30235"/>
        <dbReference type="ChEBI" id="CHEBI:15377"/>
        <dbReference type="ChEBI" id="CHEBI:15378"/>
        <dbReference type="ChEBI" id="CHEBI:29985"/>
        <dbReference type="ChEBI" id="CHEBI:57540"/>
        <dbReference type="ChEBI" id="CHEBI:57945"/>
        <dbReference type="ChEBI" id="CHEBI:58066"/>
        <dbReference type="EC" id="1.2.1.88"/>
    </reaction>
</comment>
<dbReference type="Pfam" id="PF01619">
    <property type="entry name" value="Pro_dh"/>
    <property type="match status" value="1"/>
</dbReference>
<dbReference type="InterPro" id="IPR029041">
    <property type="entry name" value="FAD-linked_oxidoreductase-like"/>
</dbReference>
<gene>
    <name evidence="10" type="primary">putA</name>
    <name evidence="10" type="ORF">NOG11_00455</name>
</gene>
<comment type="similarity">
    <text evidence="5">In the N-terminal section; belongs to the proline dehydrogenase family.</text>
</comment>
<dbReference type="SUPFAM" id="SSF81935">
    <property type="entry name" value="N-terminal domain of bifunctional PutA protein"/>
    <property type="match status" value="1"/>
</dbReference>
<feature type="domain" description="Aldehyde dehydrogenase" evidence="7">
    <location>
        <begin position="569"/>
        <end position="1019"/>
    </location>
</feature>
<keyword evidence="5" id="KW-0642">Proline metabolism</keyword>
<evidence type="ECO:0000256" key="1">
    <source>
        <dbReference type="ARBA" id="ARBA00004786"/>
    </source>
</evidence>
<dbReference type="Gene3D" id="3.20.20.220">
    <property type="match status" value="1"/>
</dbReference>
<comment type="function">
    <text evidence="5">Oxidizes proline to glutamate for use as a carbon and nitrogen source.</text>
</comment>
<keyword evidence="2 5" id="KW-0560">Oxidoreductase</keyword>
<dbReference type="PANTHER" id="PTHR42862:SF1">
    <property type="entry name" value="DELTA-1-PYRROLINE-5-CARBOXYLATE DEHYDROGENASE 2, ISOFORM A-RELATED"/>
    <property type="match status" value="1"/>
</dbReference>
<evidence type="ECO:0000259" key="7">
    <source>
        <dbReference type="Pfam" id="PF00171"/>
    </source>
</evidence>
<dbReference type="Pfam" id="PF14850">
    <property type="entry name" value="Pro_dh-DNA_bdg"/>
    <property type="match status" value="1"/>
</dbReference>
<dbReference type="GO" id="GO:0003700">
    <property type="term" value="F:DNA-binding transcription factor activity"/>
    <property type="evidence" value="ECO:0007669"/>
    <property type="project" value="InterPro"/>
</dbReference>
<dbReference type="GO" id="GO:0003842">
    <property type="term" value="F:L-glutamate gamma-semialdehyde dehydrogenase activity"/>
    <property type="evidence" value="ECO:0007669"/>
    <property type="project" value="UniProtKB-UniRule"/>
</dbReference>
<evidence type="ECO:0000313" key="11">
    <source>
        <dbReference type="Proteomes" id="UP001142610"/>
    </source>
</evidence>
<dbReference type="InterPro" id="IPR025703">
    <property type="entry name" value="Bifunct_PutA"/>
</dbReference>
<dbReference type="InterPro" id="IPR024082">
    <property type="entry name" value="PRODH_PutA_dom_II"/>
</dbReference>
<protein>
    <recommendedName>
        <fullName evidence="5">Bifunctional protein PutA</fullName>
    </recommendedName>
    <domain>
        <recommendedName>
            <fullName evidence="5">Proline dehydrogenase</fullName>
            <ecNumber evidence="5">1.5.5.2</ecNumber>
        </recommendedName>
        <alternativeName>
            <fullName evidence="5">Proline oxidase</fullName>
        </alternativeName>
    </domain>
    <domain>
        <recommendedName>
            <fullName evidence="5">Delta-1-pyrroline-5-carboxylate dehydrogenase</fullName>
            <shortName evidence="5">P5C dehydrogenase</shortName>
            <ecNumber evidence="5">1.2.1.88</ecNumber>
        </recommendedName>
        <alternativeName>
            <fullName evidence="5">L-glutamate gamma-semialdehyde dehydrogenase</fullName>
        </alternativeName>
    </domain>
</protein>
<evidence type="ECO:0000256" key="3">
    <source>
        <dbReference type="ARBA" id="ARBA00023027"/>
    </source>
</evidence>
<dbReference type="PROSITE" id="PS00070">
    <property type="entry name" value="ALDEHYDE_DEHYDR_CYS"/>
    <property type="match status" value="1"/>
</dbReference>
<dbReference type="InterPro" id="IPR016162">
    <property type="entry name" value="Ald_DH_N"/>
</dbReference>
<dbReference type="GO" id="GO:0004657">
    <property type="term" value="F:proline dehydrogenase activity"/>
    <property type="evidence" value="ECO:0007669"/>
    <property type="project" value="UniProtKB-UniRule"/>
</dbReference>
<comment type="catalytic activity">
    <reaction evidence="5">
        <text>L-proline + a quinone = (S)-1-pyrroline-5-carboxylate + a quinol + H(+)</text>
        <dbReference type="Rhea" id="RHEA:23784"/>
        <dbReference type="ChEBI" id="CHEBI:15378"/>
        <dbReference type="ChEBI" id="CHEBI:17388"/>
        <dbReference type="ChEBI" id="CHEBI:24646"/>
        <dbReference type="ChEBI" id="CHEBI:60039"/>
        <dbReference type="ChEBI" id="CHEBI:132124"/>
        <dbReference type="EC" id="1.5.5.2"/>
    </reaction>
</comment>
<dbReference type="Gene3D" id="3.40.309.10">
    <property type="entry name" value="Aldehyde Dehydrogenase, Chain A, domain 2"/>
    <property type="match status" value="1"/>
</dbReference>
<evidence type="ECO:0000256" key="4">
    <source>
        <dbReference type="ARBA" id="ARBA00048142"/>
    </source>
</evidence>
<accession>A0A9X2L6H6</accession>
<dbReference type="InterPro" id="IPR002872">
    <property type="entry name" value="Proline_DH_dom"/>
</dbReference>
<feature type="active site" evidence="6">
    <location>
        <position position="834"/>
    </location>
</feature>
<feature type="domain" description="Proline dehydrogenase" evidence="8">
    <location>
        <begin position="179"/>
        <end position="483"/>
    </location>
</feature>
<evidence type="ECO:0000256" key="2">
    <source>
        <dbReference type="ARBA" id="ARBA00023002"/>
    </source>
</evidence>